<evidence type="ECO:0000256" key="11">
    <source>
        <dbReference type="ARBA" id="ARBA00037878"/>
    </source>
</evidence>
<feature type="transmembrane region" description="Helical" evidence="15">
    <location>
        <begin position="1504"/>
        <end position="1528"/>
    </location>
</feature>
<gene>
    <name evidence="18" type="ORF">NMOB1V02_LOCUS621</name>
</gene>
<accession>A0A7R9BCP2</accession>
<keyword evidence="5" id="KW-0677">Repeat</keyword>
<keyword evidence="6 15" id="KW-0472">Membrane</keyword>
<evidence type="ECO:0000256" key="6">
    <source>
        <dbReference type="ARBA" id="ARBA00023136"/>
    </source>
</evidence>
<feature type="repeat" description="LDL-receptor class B" evidence="13">
    <location>
        <begin position="165"/>
        <end position="210"/>
    </location>
</feature>
<feature type="region of interest" description="Disordered" evidence="14">
    <location>
        <begin position="1596"/>
        <end position="1721"/>
    </location>
</feature>
<evidence type="ECO:0000259" key="17">
    <source>
        <dbReference type="SMART" id="SM00181"/>
    </source>
</evidence>
<dbReference type="InterPro" id="IPR011042">
    <property type="entry name" value="6-blade_b-propeller_TolB-like"/>
</dbReference>
<dbReference type="Pfam" id="PF00058">
    <property type="entry name" value="Ldl_recept_b"/>
    <property type="match status" value="9"/>
</dbReference>
<dbReference type="GO" id="GO:0006897">
    <property type="term" value="P:endocytosis"/>
    <property type="evidence" value="ECO:0007669"/>
    <property type="project" value="UniProtKB-KW"/>
</dbReference>
<dbReference type="InterPro" id="IPR002172">
    <property type="entry name" value="LDrepeatLR_classA_rpt"/>
</dbReference>
<dbReference type="PANTHER" id="PTHR46513:SF41">
    <property type="entry name" value="LOW-DENSITY LIPOPROTEIN RECEPTOR-RELATED PROTEIN"/>
    <property type="match status" value="1"/>
</dbReference>
<dbReference type="SMART" id="SM00181">
    <property type="entry name" value="EGF"/>
    <property type="match status" value="4"/>
</dbReference>
<feature type="disulfide bond" evidence="12">
    <location>
        <begin position="1402"/>
        <end position="1414"/>
    </location>
</feature>
<evidence type="ECO:0000313" key="19">
    <source>
        <dbReference type="Proteomes" id="UP000678499"/>
    </source>
</evidence>
<feature type="repeat" description="LDL-receptor class B" evidence="13">
    <location>
        <begin position="431"/>
        <end position="472"/>
    </location>
</feature>
<evidence type="ECO:0000256" key="3">
    <source>
        <dbReference type="ARBA" id="ARBA00022583"/>
    </source>
</evidence>
<dbReference type="CDD" id="cd00112">
    <property type="entry name" value="LDLa"/>
    <property type="match status" value="2"/>
</dbReference>
<feature type="repeat" description="LDL-receptor class B" evidence="13">
    <location>
        <begin position="804"/>
        <end position="847"/>
    </location>
</feature>
<keyword evidence="3" id="KW-0254">Endocytosis</keyword>
<feature type="repeat" description="LDL-receptor class B" evidence="13">
    <location>
        <begin position="761"/>
        <end position="803"/>
    </location>
</feature>
<dbReference type="SUPFAM" id="SSF63825">
    <property type="entry name" value="YWTD domain"/>
    <property type="match status" value="4"/>
</dbReference>
<feature type="disulfide bond" evidence="12">
    <location>
        <begin position="1421"/>
        <end position="1436"/>
    </location>
</feature>
<dbReference type="InterPro" id="IPR036055">
    <property type="entry name" value="LDL_receptor-like_sf"/>
</dbReference>
<evidence type="ECO:0000256" key="16">
    <source>
        <dbReference type="SAM" id="SignalP"/>
    </source>
</evidence>
<feature type="repeat" description="LDL-receptor class B" evidence="13">
    <location>
        <begin position="1249"/>
        <end position="1291"/>
    </location>
</feature>
<keyword evidence="15" id="KW-0812">Transmembrane</keyword>
<feature type="repeat" description="LDL-receptor class B" evidence="13">
    <location>
        <begin position="388"/>
        <end position="430"/>
    </location>
</feature>
<reference evidence="18" key="1">
    <citation type="submission" date="2020-11" db="EMBL/GenBank/DDBJ databases">
        <authorList>
            <person name="Tran Van P."/>
        </authorList>
    </citation>
    <scope>NUCLEOTIDE SEQUENCE</scope>
</reference>
<evidence type="ECO:0000256" key="4">
    <source>
        <dbReference type="ARBA" id="ARBA00022729"/>
    </source>
</evidence>
<dbReference type="GO" id="GO:0005905">
    <property type="term" value="C:clathrin-coated pit"/>
    <property type="evidence" value="ECO:0007669"/>
    <property type="project" value="UniProtKB-KW"/>
</dbReference>
<dbReference type="PROSITE" id="PS01209">
    <property type="entry name" value="LDLRA_1"/>
    <property type="match status" value="1"/>
</dbReference>
<evidence type="ECO:0000256" key="7">
    <source>
        <dbReference type="ARBA" id="ARBA00023157"/>
    </source>
</evidence>
<keyword evidence="4 16" id="KW-0732">Signal</keyword>
<dbReference type="SMART" id="SM00192">
    <property type="entry name" value="LDLa"/>
    <property type="match status" value="2"/>
</dbReference>
<evidence type="ECO:0000256" key="10">
    <source>
        <dbReference type="ARBA" id="ARBA00023180"/>
    </source>
</evidence>
<evidence type="ECO:0000256" key="5">
    <source>
        <dbReference type="ARBA" id="ARBA00022737"/>
    </source>
</evidence>
<dbReference type="SMART" id="SM00135">
    <property type="entry name" value="LY"/>
    <property type="match status" value="20"/>
</dbReference>
<dbReference type="SUPFAM" id="SSF57424">
    <property type="entry name" value="LDL receptor-like module"/>
    <property type="match status" value="2"/>
</dbReference>
<evidence type="ECO:0000256" key="15">
    <source>
        <dbReference type="SAM" id="Phobius"/>
    </source>
</evidence>
<dbReference type="PROSITE" id="PS51120">
    <property type="entry name" value="LDLRB"/>
    <property type="match status" value="13"/>
</dbReference>
<feature type="signal peptide" evidence="16">
    <location>
        <begin position="1"/>
        <end position="24"/>
    </location>
</feature>
<feature type="repeat" description="LDL-receptor class B" evidence="13">
    <location>
        <begin position="473"/>
        <end position="516"/>
    </location>
</feature>
<feature type="repeat" description="LDL-receptor class B" evidence="13">
    <location>
        <begin position="211"/>
        <end position="253"/>
    </location>
</feature>
<name>A0A7R9BCP2_9CRUS</name>
<evidence type="ECO:0000256" key="1">
    <source>
        <dbReference type="ARBA" id="ARBA00004479"/>
    </source>
</evidence>
<feature type="domain" description="EGF-like" evidence="17">
    <location>
        <begin position="1341"/>
        <end position="1397"/>
    </location>
</feature>
<dbReference type="Gene3D" id="2.120.10.30">
    <property type="entry name" value="TolB, C-terminal domain"/>
    <property type="match status" value="5"/>
</dbReference>
<feature type="repeat" description="LDL-receptor class B" evidence="13">
    <location>
        <begin position="718"/>
        <end position="760"/>
    </location>
</feature>
<comment type="subcellular location">
    <subcellularLocation>
        <location evidence="11">Membrane</location>
        <location evidence="11">Coated pit</location>
    </subcellularLocation>
    <subcellularLocation>
        <location evidence="1">Membrane</location>
        <topology evidence="1">Single-pass type I membrane protein</topology>
    </subcellularLocation>
</comment>
<evidence type="ECO:0000256" key="2">
    <source>
        <dbReference type="ARBA" id="ARBA00022536"/>
    </source>
</evidence>
<dbReference type="Pfam" id="PF00057">
    <property type="entry name" value="Ldl_recept_a"/>
    <property type="match status" value="2"/>
</dbReference>
<dbReference type="InterPro" id="IPR050778">
    <property type="entry name" value="Cueball_EGF_LRP_Nidogen"/>
</dbReference>
<dbReference type="InterPro" id="IPR000742">
    <property type="entry name" value="EGF"/>
</dbReference>
<keyword evidence="7 12" id="KW-1015">Disulfide bond</keyword>
<feature type="repeat" description="LDL-receptor class B" evidence="13">
    <location>
        <begin position="517"/>
        <end position="558"/>
    </location>
</feature>
<evidence type="ECO:0000256" key="9">
    <source>
        <dbReference type="ARBA" id="ARBA00023176"/>
    </source>
</evidence>
<feature type="domain" description="EGF-like" evidence="17">
    <location>
        <begin position="636"/>
        <end position="673"/>
    </location>
</feature>
<dbReference type="PANTHER" id="PTHR46513">
    <property type="entry name" value="VITELLOGENIN RECEPTOR-LIKE PROTEIN-RELATED-RELATED"/>
    <property type="match status" value="1"/>
</dbReference>
<dbReference type="PROSITE" id="PS50068">
    <property type="entry name" value="LDLRA_2"/>
    <property type="match status" value="2"/>
</dbReference>
<keyword evidence="2" id="KW-0245">EGF-like domain</keyword>
<feature type="disulfide bond" evidence="12">
    <location>
        <begin position="1439"/>
        <end position="1451"/>
    </location>
</feature>
<feature type="repeat" description="LDL-receptor class B" evidence="13">
    <location>
        <begin position="122"/>
        <end position="164"/>
    </location>
</feature>
<keyword evidence="9" id="KW-0168">Coated pit</keyword>
<feature type="domain" description="EGF-like" evidence="17">
    <location>
        <begin position="937"/>
        <end position="985"/>
    </location>
</feature>
<dbReference type="InterPro" id="IPR000033">
    <property type="entry name" value="LDLR_classB_rpt"/>
</dbReference>
<sequence>MLLRSDCALLLFFLHCSSVNLGNGQTLLLALRKEIQVIEASGGRKGNVTSRSLISVNLDDTISVDFHFRRNLVCWGDRHSALIDCAKVEPRPSSTGWAAQDIHPVARKKASPDGIAIDWVNDKIYWTDVGVDAIEVCNLDGSKQRRLYWKNIQDPRAIALVPSEGLLFWTEWTEKAKVERAGMHGDEASRYVLEDERIFWPNALTIDYAGRKVYWADAELKFIASMDYDGTNKRYFGENLLSHPFAISFHRGKLFWSDWNPGTIDTCEVAANCSRIRKILNRRDPMDVQVWDIERQPVNFSPCSNNNGGCSDLCLAAPKPQQYACVCPTGIRQLSEKTCDQSYSKFLLLARRSEIRMISFDTTDRMSVNIPLTDVTAANIVEFDPVEKRIYWIEEKERAIRSCSMDGTDEKFITSSSLDRPEDLAIDWVSRNLYWTDGGTKKIVVSKLDGSSYLDIVENLRDPKAIAVDVMSGIMFWTDWGDKPSIEKARMTGAERTILANKDLILPRGIVVDPSKSRIFWVDSKLKYIESMSYDGSGRKIIMAELNLPFAATILEDKLYWTDWILRSVDGIDKDTGENRALVLNLPDIMGIKGKETHIPAFHSHFLRHLRNFTSFLAVNMDEYRIMKPRAKESSKCAVKNGGCSHLCLNNGLDAPLVCKCPKGWSFISGICKPPPAFLIYSCRYDIQTISLETFKHGNLPLSGIEDAGSLDYLYEEQRIFWADTKIGAISRGFLNGSGVEQIVQVGVKYLEGMAVDWISRNIYWADLGSHRIEMAQLDGKSRKVLIWKDIESPRSLAVNPLHGYLYWSEWSEHKPRIERTTLDGTKRTTLIDDVGRSNGLTISYDEQRLYWMDVDGKRIESADLDGRNRRTLITDGLRQPFGMTQFGDFVYWTDIEKDSVEKASKDGQIRTTVGANLTYPMDILVYHESRQRGTNACAFGNGDCSHLCVPKPRSSLHLKDEPMDRICACPTHYALTQAGGTTCVGPTSFVLFSQKDRISRVVMDTDDCPDIVLPIRDLKQVQAIAYDQRNELIYWIDGKSHSIRFSPENGTHGKLFVGTNGNELYHPYDLVYEPVTDLVFWSCAKRDVINVTRAVDGKPIGVIVGDGKDSAQKPRSLGVHSIKGYAILSVDFLFEAKFHPEFEGRFIAIYGNFDDLSYTNQRAQNTFEKIFIPMHGTFQSIDLGRVLQCSNYYSVASSYVTPCSLLFWTDLAGPVYIRRSNFDGSNGSIVIKENLVQPTAIAVDHREDLIFWADREHRKIEKATIDGHSRETLIEHGIYSPISLTVLGNFLYWVDFDDQTLERAPKARSGEGVAVLSRLAELTDIVSVDILPPKLLEASPCRSGRNRCSHLCLVDFGTVTDFVRGTDGVARGRPMLTPRCACPRGLMLDSDGITCVGIVPCRADYFACGSGDCVLQAKRCDGKHDCPDGSDEVNCPACADNFFRCDDGTCMGISMVCDRIRHCVDGSDETPSACSSISLSAGGASAASPAAAAIPPAPAPSNAVTLAIVIFACLLVFFGVLAVAYFWRTNRSQLDTTSVRADVGNGHMTGFDMRSRGTGRSQSSLNSCMTYAALLQSSNNGNCVQVPTPAVASSYDRNRVTGASSSSSSGAVAPSGPPPSPASAVKLSYGSPSSPRMRVRRGPPPPPTTPCTTDACDESDCAVGKYFELDPPPPTPALWHTLSDVSDCPPSPATERSYFNPQPPPPSPEPTSLHPFLPDS</sequence>
<dbReference type="InterPro" id="IPR056588">
    <property type="entry name" value="EGF_LRP2"/>
</dbReference>
<feature type="repeat" description="LDL-receptor class B" evidence="13">
    <location>
        <begin position="848"/>
        <end position="890"/>
    </location>
</feature>
<feature type="chain" id="PRO_5036209945" description="EGF-like domain-containing protein" evidence="16">
    <location>
        <begin position="25"/>
        <end position="1721"/>
    </location>
</feature>
<evidence type="ECO:0000256" key="8">
    <source>
        <dbReference type="ARBA" id="ARBA00023170"/>
    </source>
</evidence>
<feature type="repeat" description="LDL-receptor class B" evidence="13">
    <location>
        <begin position="1205"/>
        <end position="1248"/>
    </location>
</feature>
<proteinExistence type="predicted"/>
<feature type="disulfide bond" evidence="12">
    <location>
        <begin position="1446"/>
        <end position="1464"/>
    </location>
</feature>
<protein>
    <recommendedName>
        <fullName evidence="17">EGF-like domain-containing protein</fullName>
    </recommendedName>
</protein>
<evidence type="ECO:0000313" key="18">
    <source>
        <dbReference type="EMBL" id="CAD7272699.1"/>
    </source>
</evidence>
<evidence type="ECO:0000256" key="13">
    <source>
        <dbReference type="PROSITE-ProRule" id="PRU00461"/>
    </source>
</evidence>
<dbReference type="Proteomes" id="UP000678499">
    <property type="component" value="Unassembled WGS sequence"/>
</dbReference>
<keyword evidence="10" id="KW-0325">Glycoprotein</keyword>
<dbReference type="EMBL" id="OA882091">
    <property type="protein sequence ID" value="CAD7272699.1"/>
    <property type="molecule type" value="Genomic_DNA"/>
</dbReference>
<comment type="caution">
    <text evidence="12">Lacks conserved residue(s) required for the propagation of feature annotation.</text>
</comment>
<feature type="compositionally biased region" description="Low complexity" evidence="14">
    <location>
        <begin position="1603"/>
        <end position="1615"/>
    </location>
</feature>
<dbReference type="PRINTS" id="PR00261">
    <property type="entry name" value="LDLRECEPTOR"/>
</dbReference>
<keyword evidence="19" id="KW-1185">Reference proteome</keyword>
<dbReference type="OrthoDB" id="72419at2759"/>
<feature type="domain" description="EGF-like" evidence="17">
    <location>
        <begin position="302"/>
        <end position="340"/>
    </location>
</feature>
<dbReference type="InterPro" id="IPR023415">
    <property type="entry name" value="LDLR_class-A_CS"/>
</dbReference>
<organism evidence="18">
    <name type="scientific">Notodromas monacha</name>
    <dbReference type="NCBI Taxonomy" id="399045"/>
    <lineage>
        <taxon>Eukaryota</taxon>
        <taxon>Metazoa</taxon>
        <taxon>Ecdysozoa</taxon>
        <taxon>Arthropoda</taxon>
        <taxon>Crustacea</taxon>
        <taxon>Oligostraca</taxon>
        <taxon>Ostracoda</taxon>
        <taxon>Podocopa</taxon>
        <taxon>Podocopida</taxon>
        <taxon>Cypridocopina</taxon>
        <taxon>Cypridoidea</taxon>
        <taxon>Cyprididae</taxon>
        <taxon>Notodromas</taxon>
    </lineage>
</organism>
<evidence type="ECO:0000256" key="12">
    <source>
        <dbReference type="PROSITE-ProRule" id="PRU00124"/>
    </source>
</evidence>
<evidence type="ECO:0000256" key="14">
    <source>
        <dbReference type="SAM" id="MobiDB-lite"/>
    </source>
</evidence>
<dbReference type="Gene3D" id="4.10.400.10">
    <property type="entry name" value="Low-density Lipoprotein Receptor"/>
    <property type="match status" value="2"/>
</dbReference>
<dbReference type="EMBL" id="CAJPEX010000054">
    <property type="protein sequence ID" value="CAG0912851.1"/>
    <property type="molecule type" value="Genomic_DNA"/>
</dbReference>
<dbReference type="FunFam" id="2.120.10.30:FF:000241">
    <property type="entry name" value="Low-density lipoprotein receptor-related protein 6"/>
    <property type="match status" value="3"/>
</dbReference>
<dbReference type="Pfam" id="PF24468">
    <property type="entry name" value="EGF_LRP2"/>
    <property type="match status" value="1"/>
</dbReference>
<keyword evidence="8" id="KW-0675">Receptor</keyword>
<feature type="disulfide bond" evidence="12">
    <location>
        <begin position="1409"/>
        <end position="1427"/>
    </location>
</feature>
<keyword evidence="15" id="KW-1133">Transmembrane helix</keyword>